<comment type="caution">
    <text evidence="3">The sequence shown here is derived from an EMBL/GenBank/DDBJ whole genome shotgun (WGS) entry which is preliminary data.</text>
</comment>
<feature type="chain" id="PRO_5046034191" evidence="2">
    <location>
        <begin position="25"/>
        <end position="115"/>
    </location>
</feature>
<keyword evidence="2" id="KW-0732">Signal</keyword>
<gene>
    <name evidence="3" type="ORF">MTR62_19715</name>
</gene>
<organism evidence="3 4">
    <name type="scientific">Novosphingobium organovorum</name>
    <dbReference type="NCBI Taxonomy" id="2930092"/>
    <lineage>
        <taxon>Bacteria</taxon>
        <taxon>Pseudomonadati</taxon>
        <taxon>Pseudomonadota</taxon>
        <taxon>Alphaproteobacteria</taxon>
        <taxon>Sphingomonadales</taxon>
        <taxon>Sphingomonadaceae</taxon>
        <taxon>Novosphingobium</taxon>
    </lineage>
</organism>
<reference evidence="3" key="1">
    <citation type="submission" date="2022-03" db="EMBL/GenBank/DDBJ databases">
        <title>Identification of a novel bacterium isolated from mangrove sediments.</title>
        <authorList>
            <person name="Pan X."/>
        </authorList>
    </citation>
    <scope>NUCLEOTIDE SEQUENCE</scope>
    <source>
        <strain evidence="3">B1949</strain>
    </source>
</reference>
<name>A0ABT0BIP7_9SPHN</name>
<dbReference type="RefSeq" id="WP_244024152.1">
    <property type="nucleotide sequence ID" value="NZ_JALHLF010000168.1"/>
</dbReference>
<evidence type="ECO:0000313" key="3">
    <source>
        <dbReference type="EMBL" id="MCJ2184894.1"/>
    </source>
</evidence>
<keyword evidence="4" id="KW-1185">Reference proteome</keyword>
<evidence type="ECO:0000256" key="2">
    <source>
        <dbReference type="SAM" id="SignalP"/>
    </source>
</evidence>
<evidence type="ECO:0000256" key="1">
    <source>
        <dbReference type="SAM" id="MobiDB-lite"/>
    </source>
</evidence>
<protein>
    <submittedName>
        <fullName evidence="3">RcnB family protein</fullName>
    </submittedName>
</protein>
<dbReference type="InterPro" id="IPR024572">
    <property type="entry name" value="RcnB"/>
</dbReference>
<evidence type="ECO:0000313" key="4">
    <source>
        <dbReference type="Proteomes" id="UP001162881"/>
    </source>
</evidence>
<feature type="signal peptide" evidence="2">
    <location>
        <begin position="1"/>
        <end position="24"/>
    </location>
</feature>
<sequence>MNKFTATLLAAALTLPMAAAPAMAQSHQQPGHSQQASHHDDKKASSHSASKGYKSFKKGEKFDKSRARNYQVVNYKSFKKLPAPKRGYRYVRSGSNVLLIGTSSLKVYAVYPGLF</sequence>
<dbReference type="Gene3D" id="3.10.450.160">
    <property type="entry name" value="inner membrane protein cigr"/>
    <property type="match status" value="1"/>
</dbReference>
<accession>A0ABT0BIP7</accession>
<dbReference type="Proteomes" id="UP001162881">
    <property type="component" value="Unassembled WGS sequence"/>
</dbReference>
<dbReference type="Pfam" id="PF11776">
    <property type="entry name" value="RcnB"/>
    <property type="match status" value="1"/>
</dbReference>
<feature type="region of interest" description="Disordered" evidence="1">
    <location>
        <begin position="21"/>
        <end position="62"/>
    </location>
</feature>
<dbReference type="EMBL" id="JALHLF010000168">
    <property type="protein sequence ID" value="MCJ2184894.1"/>
    <property type="molecule type" value="Genomic_DNA"/>
</dbReference>
<proteinExistence type="predicted"/>
<feature type="compositionally biased region" description="Polar residues" evidence="1">
    <location>
        <begin position="25"/>
        <end position="35"/>
    </location>
</feature>